<evidence type="ECO:0000256" key="3">
    <source>
        <dbReference type="ARBA" id="ARBA00023295"/>
    </source>
</evidence>
<feature type="signal peptide" evidence="5">
    <location>
        <begin position="1"/>
        <end position="22"/>
    </location>
</feature>
<dbReference type="Gene3D" id="3.20.20.80">
    <property type="entry name" value="Glycosidases"/>
    <property type="match status" value="1"/>
</dbReference>
<organism evidence="7">
    <name type="scientific">Manihot esculenta</name>
    <name type="common">Cassava</name>
    <name type="synonym">Jatropha manihot</name>
    <dbReference type="NCBI Taxonomy" id="3983"/>
    <lineage>
        <taxon>Eukaryota</taxon>
        <taxon>Viridiplantae</taxon>
        <taxon>Streptophyta</taxon>
        <taxon>Embryophyta</taxon>
        <taxon>Tracheophyta</taxon>
        <taxon>Spermatophyta</taxon>
        <taxon>Magnoliopsida</taxon>
        <taxon>eudicotyledons</taxon>
        <taxon>Gunneridae</taxon>
        <taxon>Pentapetalae</taxon>
        <taxon>rosids</taxon>
        <taxon>fabids</taxon>
        <taxon>Malpighiales</taxon>
        <taxon>Euphorbiaceae</taxon>
        <taxon>Crotonoideae</taxon>
        <taxon>Manihoteae</taxon>
        <taxon>Manihot</taxon>
    </lineage>
</organism>
<feature type="domain" description="Glycoside hydrolase family 5" evidence="6">
    <location>
        <begin position="66"/>
        <end position="346"/>
    </location>
</feature>
<dbReference type="Pfam" id="PF00150">
    <property type="entry name" value="Cellulase"/>
    <property type="match status" value="1"/>
</dbReference>
<evidence type="ECO:0000259" key="6">
    <source>
        <dbReference type="Pfam" id="PF00150"/>
    </source>
</evidence>
<dbReference type="OrthoDB" id="442731at2759"/>
<keyword evidence="5" id="KW-0732">Signal</keyword>
<evidence type="ECO:0000256" key="4">
    <source>
        <dbReference type="RuleBase" id="RU361153"/>
    </source>
</evidence>
<dbReference type="SUPFAM" id="SSF51445">
    <property type="entry name" value="(Trans)glycosidases"/>
    <property type="match status" value="1"/>
</dbReference>
<evidence type="ECO:0000313" key="7">
    <source>
        <dbReference type="EMBL" id="OAY22011.1"/>
    </source>
</evidence>
<proteinExistence type="inferred from homology"/>
<accession>A0A199UBL1</accession>
<sequence>MQRKRTLLLLSFFFLFAIPCFSFPLSTNGKWIVDAKSGERVKLACANWPSHLECMLAEGLQERPLKRIVSQLVKLRFNCVRFTWATFMFTRYSNRTVAESFDSLNLTEAKAGIAERNPSLLSKTLVEAFETVIDELGAQGVMAILDCQVSKPTWCCGETDGNAFFGDTYFDVNEWLQGLTTVAELFKGKPQVVAISTRNELRGPLSNVDDWYKHILEGASAIHKANPDVLIFASGLSYANDLTFLREKPLGSNFDNKLVYEAHWYPWSWDDKKTWNVESLNEACYKKTQHFINQTGFTNTLDNPVPLFLGEFGLDQRGLSRADDHFFSCFLAYASDIDLDWGIWGLQGSYYFRQNKTDSEETFGVMDYRWNHVRNPRFQKRLQLIKTKLQDPTSKSTPSYIMFHPQSGSCVDPEDRKEIYAGTCKKPKRWLYSGDGNPIMLKGTQLCLEAVGDGESPILSKNCSSTQSSWKLLSETKLHVATSDKSGDYLCLQKESPYTSKIVTTKCRLTLENPDQCQTDSEKDPSSQWFKFVSSNVM</sequence>
<evidence type="ECO:0000256" key="5">
    <source>
        <dbReference type="SAM" id="SignalP"/>
    </source>
</evidence>
<keyword evidence="2 4" id="KW-0378">Hydrolase</keyword>
<keyword evidence="3 4" id="KW-0326">Glycosidase</keyword>
<name>A0A199UBL1_MANES</name>
<feature type="chain" id="PRO_5008285116" description="Glycoside hydrolase family 5 domain-containing protein" evidence="5">
    <location>
        <begin position="23"/>
        <end position="538"/>
    </location>
</feature>
<evidence type="ECO:0000256" key="1">
    <source>
        <dbReference type="ARBA" id="ARBA00005641"/>
    </source>
</evidence>
<dbReference type="EMBL" id="KV450558">
    <property type="protein sequence ID" value="OAY22011.1"/>
    <property type="molecule type" value="Genomic_DNA"/>
</dbReference>
<dbReference type="STRING" id="3983.A0A199UBL1"/>
<dbReference type="Gramene" id="Manes.01G051515.1.v8.1">
    <property type="protein sequence ID" value="Manes.01G051515.1.v8.1.CDS"/>
    <property type="gene ID" value="Manes.01G051515.v8.1"/>
</dbReference>
<protein>
    <recommendedName>
        <fullName evidence="6">Glycoside hydrolase family 5 domain-containing protein</fullName>
    </recommendedName>
</protein>
<dbReference type="OMA" id="MVISEWG"/>
<dbReference type="GO" id="GO:0000272">
    <property type="term" value="P:polysaccharide catabolic process"/>
    <property type="evidence" value="ECO:0007669"/>
    <property type="project" value="InterPro"/>
</dbReference>
<reference evidence="7" key="1">
    <citation type="submission" date="2016-02" db="EMBL/GenBank/DDBJ databases">
        <title>WGS assembly of Manihot esculenta.</title>
        <authorList>
            <person name="Bredeson J.V."/>
            <person name="Prochnik S.E."/>
            <person name="Lyons J.B."/>
            <person name="Schmutz J."/>
            <person name="Grimwood J."/>
            <person name="Vrebalov J."/>
            <person name="Bart R.S."/>
            <person name="Amuge T."/>
            <person name="Ferguson M.E."/>
            <person name="Green R."/>
            <person name="Putnam N."/>
            <person name="Stites J."/>
            <person name="Rounsley S."/>
            <person name="Rokhsar D.S."/>
        </authorList>
    </citation>
    <scope>NUCLEOTIDE SEQUENCE [LARGE SCALE GENOMIC DNA]</scope>
    <source>
        <tissue evidence="7">Leaf</tissue>
    </source>
</reference>
<dbReference type="InterPro" id="IPR017853">
    <property type="entry name" value="GH"/>
</dbReference>
<dbReference type="AlphaFoldDB" id="A0A199UBL1"/>
<dbReference type="PANTHER" id="PTHR31263">
    <property type="entry name" value="CELLULASE FAMILY PROTEIN (AFU_ORTHOLOGUE AFUA_5G14560)"/>
    <property type="match status" value="1"/>
</dbReference>
<dbReference type="InterPro" id="IPR001547">
    <property type="entry name" value="Glyco_hydro_5"/>
</dbReference>
<dbReference type="GO" id="GO:0004553">
    <property type="term" value="F:hydrolase activity, hydrolyzing O-glycosyl compounds"/>
    <property type="evidence" value="ECO:0007669"/>
    <property type="project" value="InterPro"/>
</dbReference>
<gene>
    <name evidence="7" type="ORF">MANES_S037800</name>
</gene>
<dbReference type="InterPro" id="IPR035992">
    <property type="entry name" value="Ricin_B-like_lectins"/>
</dbReference>
<evidence type="ECO:0000256" key="2">
    <source>
        <dbReference type="ARBA" id="ARBA00022801"/>
    </source>
</evidence>
<dbReference type="SUPFAM" id="SSF50370">
    <property type="entry name" value="Ricin B-like lectins"/>
    <property type="match status" value="1"/>
</dbReference>
<comment type="similarity">
    <text evidence="1 4">Belongs to the glycosyl hydrolase 5 (cellulase A) family.</text>
</comment>
<dbReference type="PANTHER" id="PTHR31263:SF0">
    <property type="entry name" value="CELLULASE FAMILY PROTEIN (AFU_ORTHOLOGUE AFUA_5G14560)"/>
    <property type="match status" value="1"/>
</dbReference>